<evidence type="ECO:0000256" key="1">
    <source>
        <dbReference type="SAM" id="MobiDB-lite"/>
    </source>
</evidence>
<feature type="region of interest" description="Disordered" evidence="1">
    <location>
        <begin position="23"/>
        <end position="109"/>
    </location>
</feature>
<feature type="compositionally biased region" description="Low complexity" evidence="1">
    <location>
        <begin position="36"/>
        <end position="49"/>
    </location>
</feature>
<reference evidence="3 4" key="1">
    <citation type="submission" date="2024-06" db="EMBL/GenBank/DDBJ databases">
        <title>A chromosome level genome sequence of Diviner's sage (Salvia divinorum).</title>
        <authorList>
            <person name="Ford S.A."/>
            <person name="Ro D.-K."/>
            <person name="Ness R.W."/>
            <person name="Phillips M.A."/>
        </authorList>
    </citation>
    <scope>NUCLEOTIDE SEQUENCE [LARGE SCALE GENOMIC DNA]</scope>
    <source>
        <strain evidence="3">SAF-2024a</strain>
        <tissue evidence="3">Leaf</tissue>
    </source>
</reference>
<keyword evidence="2" id="KW-0472">Membrane</keyword>
<evidence type="ECO:0000313" key="4">
    <source>
        <dbReference type="Proteomes" id="UP001567538"/>
    </source>
</evidence>
<comment type="caution">
    <text evidence="3">The sequence shown here is derived from an EMBL/GenBank/DDBJ whole genome shotgun (WGS) entry which is preliminary data.</text>
</comment>
<evidence type="ECO:0000313" key="3">
    <source>
        <dbReference type="EMBL" id="KAL1553564.1"/>
    </source>
</evidence>
<dbReference type="AlphaFoldDB" id="A0ABD1HAV1"/>
<keyword evidence="2" id="KW-0812">Transmembrane</keyword>
<evidence type="ECO:0000256" key="2">
    <source>
        <dbReference type="SAM" id="Phobius"/>
    </source>
</evidence>
<dbReference type="EMBL" id="JBEAFC010000006">
    <property type="protein sequence ID" value="KAL1553564.1"/>
    <property type="molecule type" value="Genomic_DNA"/>
</dbReference>
<sequence length="207" mass="21944">MQPLAAVRCCSGCLPRCCHSHQPLPPSPQHQPPAPAVGRRIGRSIPGIGALTTSKISSRRRRRAAGSVGDDVKPAGSVGDDGEPAGSVGDDGEPANSLANANATAVTSRSGVPTGGIASGVGDATSDSVFSPKMSNDDFMERYVVSEADKALWEECVVEADREVIELYEMIAWNRCWLITNHDLGEIVLYILLVAVGLLLTTWIFIF</sequence>
<feature type="compositionally biased region" description="Pro residues" evidence="1">
    <location>
        <begin position="23"/>
        <end position="35"/>
    </location>
</feature>
<keyword evidence="2" id="KW-1133">Transmembrane helix</keyword>
<gene>
    <name evidence="3" type="ORF">AAHA92_14223</name>
</gene>
<organism evidence="3 4">
    <name type="scientific">Salvia divinorum</name>
    <name type="common">Maria pastora</name>
    <name type="synonym">Diviner's sage</name>
    <dbReference type="NCBI Taxonomy" id="28513"/>
    <lineage>
        <taxon>Eukaryota</taxon>
        <taxon>Viridiplantae</taxon>
        <taxon>Streptophyta</taxon>
        <taxon>Embryophyta</taxon>
        <taxon>Tracheophyta</taxon>
        <taxon>Spermatophyta</taxon>
        <taxon>Magnoliopsida</taxon>
        <taxon>eudicotyledons</taxon>
        <taxon>Gunneridae</taxon>
        <taxon>Pentapetalae</taxon>
        <taxon>asterids</taxon>
        <taxon>lamiids</taxon>
        <taxon>Lamiales</taxon>
        <taxon>Lamiaceae</taxon>
        <taxon>Nepetoideae</taxon>
        <taxon>Mentheae</taxon>
        <taxon>Salviinae</taxon>
        <taxon>Salvia</taxon>
        <taxon>Salvia subgen. Calosphace</taxon>
    </lineage>
</organism>
<accession>A0ABD1HAV1</accession>
<protein>
    <submittedName>
        <fullName evidence="3">Uncharacterized protein</fullName>
    </submittedName>
</protein>
<keyword evidence="4" id="KW-1185">Reference proteome</keyword>
<dbReference type="Proteomes" id="UP001567538">
    <property type="component" value="Unassembled WGS sequence"/>
</dbReference>
<feature type="compositionally biased region" description="Polar residues" evidence="1">
    <location>
        <begin position="97"/>
        <end position="109"/>
    </location>
</feature>
<proteinExistence type="predicted"/>
<name>A0ABD1HAV1_SALDI</name>
<feature type="transmembrane region" description="Helical" evidence="2">
    <location>
        <begin position="187"/>
        <end position="206"/>
    </location>
</feature>